<reference evidence="4" key="2">
    <citation type="submission" date="2020-09" db="EMBL/GenBank/DDBJ databases">
        <authorList>
            <person name="Sun Q."/>
            <person name="Kim S."/>
        </authorList>
    </citation>
    <scope>NUCLEOTIDE SEQUENCE</scope>
    <source>
        <strain evidence="4">KCTC 42590</strain>
    </source>
</reference>
<evidence type="ECO:0000313" key="5">
    <source>
        <dbReference type="Proteomes" id="UP000630923"/>
    </source>
</evidence>
<dbReference type="Pfam" id="PF07589">
    <property type="entry name" value="PEP-CTERM"/>
    <property type="match status" value="1"/>
</dbReference>
<organism evidence="4 5">
    <name type="scientific">Kordiimonas sediminis</name>
    <dbReference type="NCBI Taxonomy" id="1735581"/>
    <lineage>
        <taxon>Bacteria</taxon>
        <taxon>Pseudomonadati</taxon>
        <taxon>Pseudomonadota</taxon>
        <taxon>Alphaproteobacteria</taxon>
        <taxon>Kordiimonadales</taxon>
        <taxon>Kordiimonadaceae</taxon>
        <taxon>Kordiimonas</taxon>
    </lineage>
</organism>
<dbReference type="RefSeq" id="WP_191252085.1">
    <property type="nucleotide sequence ID" value="NZ_BNCI01000002.1"/>
</dbReference>
<keyword evidence="1" id="KW-0472">Membrane</keyword>
<keyword evidence="2" id="KW-0732">Signal</keyword>
<dbReference type="NCBIfam" id="TIGR02595">
    <property type="entry name" value="PEP_CTERM"/>
    <property type="match status" value="1"/>
</dbReference>
<feature type="domain" description="Ice-binding protein C-terminal" evidence="3">
    <location>
        <begin position="143"/>
        <end position="166"/>
    </location>
</feature>
<feature type="transmembrane region" description="Helical" evidence="1">
    <location>
        <begin position="146"/>
        <end position="163"/>
    </location>
</feature>
<reference evidence="4" key="1">
    <citation type="journal article" date="2014" name="Int. J. Syst. Evol. Microbiol.">
        <title>Complete genome sequence of Corynebacterium casei LMG S-19264T (=DSM 44701T), isolated from a smear-ripened cheese.</title>
        <authorList>
            <consortium name="US DOE Joint Genome Institute (JGI-PGF)"/>
            <person name="Walter F."/>
            <person name="Albersmeier A."/>
            <person name="Kalinowski J."/>
            <person name="Ruckert C."/>
        </authorList>
    </citation>
    <scope>NUCLEOTIDE SEQUENCE</scope>
    <source>
        <strain evidence="4">KCTC 42590</strain>
    </source>
</reference>
<protein>
    <recommendedName>
        <fullName evidence="3">Ice-binding protein C-terminal domain-containing protein</fullName>
    </recommendedName>
</protein>
<feature type="chain" id="PRO_5037530513" description="Ice-binding protein C-terminal domain-containing protein" evidence="2">
    <location>
        <begin position="21"/>
        <end position="172"/>
    </location>
</feature>
<name>A0A919AS25_9PROT</name>
<evidence type="ECO:0000256" key="1">
    <source>
        <dbReference type="SAM" id="Phobius"/>
    </source>
</evidence>
<keyword evidence="5" id="KW-1185">Reference proteome</keyword>
<proteinExistence type="predicted"/>
<keyword evidence="1" id="KW-0812">Transmembrane</keyword>
<dbReference type="Proteomes" id="UP000630923">
    <property type="component" value="Unassembled WGS sequence"/>
</dbReference>
<dbReference type="InterPro" id="IPR013424">
    <property type="entry name" value="Ice-binding_C"/>
</dbReference>
<keyword evidence="1" id="KW-1133">Transmembrane helix</keyword>
<accession>A0A919AS25</accession>
<gene>
    <name evidence="4" type="ORF">GCM10017044_17690</name>
</gene>
<feature type="signal peptide" evidence="2">
    <location>
        <begin position="1"/>
        <end position="20"/>
    </location>
</feature>
<dbReference type="NCBIfam" id="NF035944">
    <property type="entry name" value="PEPxxWA-CTERM"/>
    <property type="match status" value="1"/>
</dbReference>
<sequence>MKCLILSVFLFVGVSFASSASTTTFVFYNDQHADFDFTYETIIFGGLSFSGDYFDPGEILEVVIGSAPGVGDIADFEIENDNPYVLGGFSTSSGFGGELMTGDDVIFAQVSFLSGSANVTAMGLAFDDGERYYSFSGNIVSGVPEPSTWLMMIMGFGVVGVAVRRRRQLRVA</sequence>
<evidence type="ECO:0000256" key="2">
    <source>
        <dbReference type="SAM" id="SignalP"/>
    </source>
</evidence>
<dbReference type="AlphaFoldDB" id="A0A919AS25"/>
<dbReference type="EMBL" id="BNCI01000002">
    <property type="protein sequence ID" value="GHF23594.1"/>
    <property type="molecule type" value="Genomic_DNA"/>
</dbReference>
<evidence type="ECO:0000259" key="3">
    <source>
        <dbReference type="Pfam" id="PF07589"/>
    </source>
</evidence>
<comment type="caution">
    <text evidence="4">The sequence shown here is derived from an EMBL/GenBank/DDBJ whole genome shotgun (WGS) entry which is preliminary data.</text>
</comment>
<evidence type="ECO:0000313" key="4">
    <source>
        <dbReference type="EMBL" id="GHF23594.1"/>
    </source>
</evidence>